<dbReference type="AlphaFoldDB" id="A0ABD1Q9Q9"/>
<proteinExistence type="predicted"/>
<evidence type="ECO:0000313" key="4">
    <source>
        <dbReference type="Proteomes" id="UP001604336"/>
    </source>
</evidence>
<feature type="region of interest" description="Disordered" evidence="2">
    <location>
        <begin position="145"/>
        <end position="164"/>
    </location>
</feature>
<sequence length="164" mass="18357">MNAKYEIELKVVKECLKKAQDQKRFAEASQKRTEEAQKLAKDRTLAIETALAAANSSLEATVADNERSLFAMRLEWEKIKAKRADAEARAMEAYQDAFVDTLEYQDHAQRLMTMGREQLVERIMEAHPEWDLSFLREASAEAYVSEAGPGDALGGDEGPSCADP</sequence>
<gene>
    <name evidence="3" type="ORF">Adt_39582</name>
</gene>
<dbReference type="Proteomes" id="UP001604336">
    <property type="component" value="Unassembled WGS sequence"/>
</dbReference>
<keyword evidence="1" id="KW-0175">Coiled coil</keyword>
<evidence type="ECO:0000256" key="2">
    <source>
        <dbReference type="SAM" id="MobiDB-lite"/>
    </source>
</evidence>
<organism evidence="3 4">
    <name type="scientific">Abeliophyllum distichum</name>
    <dbReference type="NCBI Taxonomy" id="126358"/>
    <lineage>
        <taxon>Eukaryota</taxon>
        <taxon>Viridiplantae</taxon>
        <taxon>Streptophyta</taxon>
        <taxon>Embryophyta</taxon>
        <taxon>Tracheophyta</taxon>
        <taxon>Spermatophyta</taxon>
        <taxon>Magnoliopsida</taxon>
        <taxon>eudicotyledons</taxon>
        <taxon>Gunneridae</taxon>
        <taxon>Pentapetalae</taxon>
        <taxon>asterids</taxon>
        <taxon>lamiids</taxon>
        <taxon>Lamiales</taxon>
        <taxon>Oleaceae</taxon>
        <taxon>Forsythieae</taxon>
        <taxon>Abeliophyllum</taxon>
    </lineage>
</organism>
<dbReference type="EMBL" id="JBFOLK010000012">
    <property type="protein sequence ID" value="KAL2471446.1"/>
    <property type="molecule type" value="Genomic_DNA"/>
</dbReference>
<name>A0ABD1Q9Q9_9LAMI</name>
<evidence type="ECO:0000256" key="1">
    <source>
        <dbReference type="SAM" id="Coils"/>
    </source>
</evidence>
<accession>A0ABD1Q9Q9</accession>
<comment type="caution">
    <text evidence="3">The sequence shown here is derived from an EMBL/GenBank/DDBJ whole genome shotgun (WGS) entry which is preliminary data.</text>
</comment>
<evidence type="ECO:0000313" key="3">
    <source>
        <dbReference type="EMBL" id="KAL2471446.1"/>
    </source>
</evidence>
<protein>
    <submittedName>
        <fullName evidence="3">Uncharacterized protein</fullName>
    </submittedName>
</protein>
<reference evidence="4" key="1">
    <citation type="submission" date="2024-07" db="EMBL/GenBank/DDBJ databases">
        <title>Two chromosome-level genome assemblies of Korean endemic species Abeliophyllum distichum and Forsythia ovata (Oleaceae).</title>
        <authorList>
            <person name="Jang H."/>
        </authorList>
    </citation>
    <scope>NUCLEOTIDE SEQUENCE [LARGE SCALE GENOMIC DNA]</scope>
</reference>
<feature type="coiled-coil region" evidence="1">
    <location>
        <begin position="2"/>
        <end position="36"/>
    </location>
</feature>
<keyword evidence="4" id="KW-1185">Reference proteome</keyword>